<feature type="domain" description="HTH luxR-type" evidence="4">
    <location>
        <begin position="128"/>
        <end position="193"/>
    </location>
</feature>
<gene>
    <name evidence="5" type="ORF">FGG12_20115</name>
    <name evidence="6" type="ORF">M5D45_15755</name>
</gene>
<evidence type="ECO:0000256" key="2">
    <source>
        <dbReference type="ARBA" id="ARBA00023125"/>
    </source>
</evidence>
<keyword evidence="2" id="KW-0238">DNA-binding</keyword>
<protein>
    <submittedName>
        <fullName evidence="6">Helix-turn-helix transcriptional regulator</fullName>
    </submittedName>
</protein>
<dbReference type="AlphaFoldDB" id="A0AAE9L0J6"/>
<dbReference type="PROSITE" id="PS50043">
    <property type="entry name" value="HTH_LUXR_2"/>
    <property type="match status" value="1"/>
</dbReference>
<sequence>MGIARLSTRGDAMGNWQDRLKRISKPAASEREVLESIETTAAMLGFDMGNRSMTFSASQLWSEARLLGLCHGLSEEDFTLAMRGGPLSSAPSPTPPVNGKLGRREIRMRWFAFVVHLVLDQQRMARPTGQGQSPLTERELEVLKLTAQGKTSSEIAALLMVSGNTVNFHIRNAMLKLQARNKTAAAVCAALQGWLNG</sequence>
<dbReference type="EMBL" id="VCIZ01000013">
    <property type="protein sequence ID" value="TSP10777.1"/>
    <property type="molecule type" value="Genomic_DNA"/>
</dbReference>
<dbReference type="InterPro" id="IPR000792">
    <property type="entry name" value="Tscrpt_reg_LuxR_C"/>
</dbReference>
<dbReference type="SMART" id="SM00421">
    <property type="entry name" value="HTH_LUXR"/>
    <property type="match status" value="1"/>
</dbReference>
<evidence type="ECO:0000313" key="6">
    <source>
        <dbReference type="EMBL" id="URF03927.1"/>
    </source>
</evidence>
<evidence type="ECO:0000313" key="7">
    <source>
        <dbReference type="Proteomes" id="UP000318943"/>
    </source>
</evidence>
<dbReference type="Gene3D" id="1.10.10.10">
    <property type="entry name" value="Winged helix-like DNA-binding domain superfamily/Winged helix DNA-binding domain"/>
    <property type="match status" value="1"/>
</dbReference>
<evidence type="ECO:0000256" key="1">
    <source>
        <dbReference type="ARBA" id="ARBA00023015"/>
    </source>
</evidence>
<keyword evidence="7" id="KW-1185">Reference proteome</keyword>
<dbReference type="InterPro" id="IPR016032">
    <property type="entry name" value="Sig_transdc_resp-reg_C-effctor"/>
</dbReference>
<accession>A0AAE9L0J6</accession>
<dbReference type="GO" id="GO:0006355">
    <property type="term" value="P:regulation of DNA-templated transcription"/>
    <property type="evidence" value="ECO:0007669"/>
    <property type="project" value="InterPro"/>
</dbReference>
<dbReference type="Pfam" id="PF00196">
    <property type="entry name" value="GerE"/>
    <property type="match status" value="1"/>
</dbReference>
<keyword evidence="3" id="KW-0804">Transcription</keyword>
<dbReference type="Proteomes" id="UP001056132">
    <property type="component" value="Chromosome 1"/>
</dbReference>
<dbReference type="SUPFAM" id="SSF46894">
    <property type="entry name" value="C-terminal effector domain of the bipartite response regulators"/>
    <property type="match status" value="1"/>
</dbReference>
<dbReference type="PANTHER" id="PTHR44688:SF16">
    <property type="entry name" value="DNA-BINDING TRANSCRIPTIONAL ACTIVATOR DEVR_DOSR"/>
    <property type="match status" value="1"/>
</dbReference>
<proteinExistence type="predicted"/>
<dbReference type="GO" id="GO:0003677">
    <property type="term" value="F:DNA binding"/>
    <property type="evidence" value="ECO:0007669"/>
    <property type="project" value="UniProtKB-KW"/>
</dbReference>
<dbReference type="PRINTS" id="PR00038">
    <property type="entry name" value="HTHLUXR"/>
</dbReference>
<organism evidence="6 8">
    <name type="scientific">Cupriavidus campinensis</name>
    <dbReference type="NCBI Taxonomy" id="151783"/>
    <lineage>
        <taxon>Bacteria</taxon>
        <taxon>Pseudomonadati</taxon>
        <taxon>Pseudomonadota</taxon>
        <taxon>Betaproteobacteria</taxon>
        <taxon>Burkholderiales</taxon>
        <taxon>Burkholderiaceae</taxon>
        <taxon>Cupriavidus</taxon>
    </lineage>
</organism>
<evidence type="ECO:0000259" key="4">
    <source>
        <dbReference type="PROSITE" id="PS50043"/>
    </source>
</evidence>
<dbReference type="PANTHER" id="PTHR44688">
    <property type="entry name" value="DNA-BINDING TRANSCRIPTIONAL ACTIVATOR DEVR_DOSR"/>
    <property type="match status" value="1"/>
</dbReference>
<dbReference type="InterPro" id="IPR036388">
    <property type="entry name" value="WH-like_DNA-bd_sf"/>
</dbReference>
<evidence type="ECO:0000313" key="8">
    <source>
        <dbReference type="Proteomes" id="UP001056132"/>
    </source>
</evidence>
<dbReference type="CDD" id="cd06170">
    <property type="entry name" value="LuxR_C_like"/>
    <property type="match status" value="1"/>
</dbReference>
<dbReference type="PROSITE" id="PS00622">
    <property type="entry name" value="HTH_LUXR_1"/>
    <property type="match status" value="1"/>
</dbReference>
<reference evidence="6" key="3">
    <citation type="submission" date="2022-05" db="EMBL/GenBank/DDBJ databases">
        <authorList>
            <person name="Kunte H.-J."/>
        </authorList>
    </citation>
    <scope>NUCLEOTIDE SEQUENCE</scope>
    <source>
        <strain evidence="6">G5</strain>
    </source>
</reference>
<name>A0AAE9L0J6_9BURK</name>
<reference evidence="6" key="2">
    <citation type="journal article" date="2022" name="Microbiol. Resour. Announc.">
        <title>Genome Sequence of Cupriavidus campinensis Strain G5, a Member of a Bacterial Consortium Capable of Polyethylene Degradation.</title>
        <authorList>
            <person name="Schneider B."/>
            <person name="Pfeiffer F."/>
            <person name="Dyall-Smith M."/>
            <person name="Kunte H.J."/>
        </authorList>
    </citation>
    <scope>NUCLEOTIDE SEQUENCE</scope>
    <source>
        <strain evidence="6">G5</strain>
    </source>
</reference>
<dbReference type="RefSeq" id="WP_144200314.1">
    <property type="nucleotide sequence ID" value="NZ_CAJPVH010000006.1"/>
</dbReference>
<reference evidence="5 7" key="1">
    <citation type="submission" date="2019-05" db="EMBL/GenBank/DDBJ databases">
        <title>Whole genome sequence analysis of Cupriavidus campinensis S14E4C strain.</title>
        <authorList>
            <person name="Abbaszade G."/>
            <person name="Szabo A."/>
            <person name="Toumi M."/>
            <person name="Toth E."/>
        </authorList>
    </citation>
    <scope>NUCLEOTIDE SEQUENCE [LARGE SCALE GENOMIC DNA]</scope>
    <source>
        <strain evidence="5 7">S14E4C</strain>
    </source>
</reference>
<dbReference type="EMBL" id="CP097330">
    <property type="protein sequence ID" value="URF03927.1"/>
    <property type="molecule type" value="Genomic_DNA"/>
</dbReference>
<dbReference type="KEGG" id="ccam:M5D45_15755"/>
<evidence type="ECO:0000256" key="3">
    <source>
        <dbReference type="ARBA" id="ARBA00023163"/>
    </source>
</evidence>
<dbReference type="Proteomes" id="UP000318943">
    <property type="component" value="Unassembled WGS sequence"/>
</dbReference>
<keyword evidence="1" id="KW-0805">Transcription regulation</keyword>
<evidence type="ECO:0000313" key="5">
    <source>
        <dbReference type="EMBL" id="TSP10777.1"/>
    </source>
</evidence>